<dbReference type="Proteomes" id="UP000000321">
    <property type="component" value="Unassembled WGS sequence"/>
</dbReference>
<sequence>MVVASALTSPPPWGGKGYECYAFRSYAMREFTFSDLNRSSGDILDRALSEPVGLRKRGKRKIVMVPSEAWDRLSRLDEGHQAHWVDQAPEEDLENLMAGFQELIDAGEHAE</sequence>
<dbReference type="EMBL" id="AAPJ01000003">
    <property type="protein sequence ID" value="EAS49929.1"/>
    <property type="molecule type" value="Genomic_DNA"/>
</dbReference>
<dbReference type="BioCyc" id="AURANTIMONAS:SI859A1_01282-MONOMER"/>
<reference evidence="2 3" key="1">
    <citation type="journal article" date="2008" name="Appl. Environ. Microbiol.">
        <title>Genomic insights into Mn(II) oxidation by the marine alphaproteobacterium Aurantimonas sp. strain SI85-9A1.</title>
        <authorList>
            <person name="Dick G.J."/>
            <person name="Podell S."/>
            <person name="Johnson H.A."/>
            <person name="Rivera-Espinoza Y."/>
            <person name="Bernier-Latmani R."/>
            <person name="McCarthy J.K."/>
            <person name="Torpey J.W."/>
            <person name="Clement B.G."/>
            <person name="Gaasterland T."/>
            <person name="Tebo B.M."/>
        </authorList>
    </citation>
    <scope>NUCLEOTIDE SEQUENCE [LARGE SCALE GENOMIC DNA]</scope>
    <source>
        <strain evidence="2 3">SI85-9A1</strain>
    </source>
</reference>
<evidence type="ECO:0008006" key="4">
    <source>
        <dbReference type="Google" id="ProtNLM"/>
    </source>
</evidence>
<proteinExistence type="inferred from homology"/>
<evidence type="ECO:0000313" key="2">
    <source>
        <dbReference type="EMBL" id="EAS49929.1"/>
    </source>
</evidence>
<comment type="similarity">
    <text evidence="1">Belongs to the phD/YefM antitoxin family.</text>
</comment>
<dbReference type="AlphaFoldDB" id="Q1YJ38"/>
<accession>Q1YJ38</accession>
<evidence type="ECO:0000256" key="1">
    <source>
        <dbReference type="ARBA" id="ARBA00009981"/>
    </source>
</evidence>
<evidence type="ECO:0000313" key="3">
    <source>
        <dbReference type="Proteomes" id="UP000000321"/>
    </source>
</evidence>
<dbReference type="InterPro" id="IPR036165">
    <property type="entry name" value="YefM-like_sf"/>
</dbReference>
<dbReference type="SUPFAM" id="SSF143120">
    <property type="entry name" value="YefM-like"/>
    <property type="match status" value="1"/>
</dbReference>
<dbReference type="HOGENOM" id="CLU_172502_0_1_5"/>
<name>Q1YJ38_AURMS</name>
<organism evidence="2 3">
    <name type="scientific">Aurantimonas manganoxydans (strain ATCC BAA-1229 / DSM 21871 / SI85-9A1)</name>
    <dbReference type="NCBI Taxonomy" id="287752"/>
    <lineage>
        <taxon>Bacteria</taxon>
        <taxon>Pseudomonadati</taxon>
        <taxon>Pseudomonadota</taxon>
        <taxon>Alphaproteobacteria</taxon>
        <taxon>Hyphomicrobiales</taxon>
        <taxon>Aurantimonadaceae</taxon>
        <taxon>Aurantimonas</taxon>
    </lineage>
</organism>
<protein>
    <recommendedName>
        <fullName evidence="4">Antitoxin</fullName>
    </recommendedName>
</protein>
<comment type="caution">
    <text evidence="2">The sequence shown here is derived from an EMBL/GenBank/DDBJ whole genome shotgun (WGS) entry which is preliminary data.</text>
</comment>
<keyword evidence="3" id="KW-1185">Reference proteome</keyword>
<gene>
    <name evidence="2" type="ORF">SI859A1_01282</name>
</gene>